<keyword evidence="5" id="KW-0539">Nucleus</keyword>
<reference evidence="7" key="3">
    <citation type="submission" date="2010-09" db="EMBL/GenBank/DDBJ databases">
        <title>Annotation of Gaeumannomyces graminis var. tritici R3-111a-1.</title>
        <authorList>
            <consortium name="The Broad Institute Genome Sequencing Platform"/>
            <person name="Ma L.-J."/>
            <person name="Dead R."/>
            <person name="Young S.K."/>
            <person name="Zeng Q."/>
            <person name="Gargeya S."/>
            <person name="Fitzgerald M."/>
            <person name="Haas B."/>
            <person name="Abouelleil A."/>
            <person name="Alvarado L."/>
            <person name="Arachchi H.M."/>
            <person name="Berlin A."/>
            <person name="Brown A."/>
            <person name="Chapman S.B."/>
            <person name="Chen Z."/>
            <person name="Dunbar C."/>
            <person name="Freedman E."/>
            <person name="Gearin G."/>
            <person name="Gellesch M."/>
            <person name="Goldberg J."/>
            <person name="Griggs A."/>
            <person name="Gujja S."/>
            <person name="Heiman D."/>
            <person name="Howarth C."/>
            <person name="Larson L."/>
            <person name="Lui A."/>
            <person name="MacDonald P.J.P."/>
            <person name="Mehta T."/>
            <person name="Montmayeur A."/>
            <person name="Murphy C."/>
            <person name="Neiman D."/>
            <person name="Pearson M."/>
            <person name="Priest M."/>
            <person name="Roberts A."/>
            <person name="Saif S."/>
            <person name="Shea T."/>
            <person name="Shenoy N."/>
            <person name="Sisk P."/>
            <person name="Stolte C."/>
            <person name="Sykes S."/>
            <person name="Yandava C."/>
            <person name="Wortman J."/>
            <person name="Nusbaum C."/>
            <person name="Birren B."/>
        </authorList>
    </citation>
    <scope>NUCLEOTIDE SEQUENCE</scope>
    <source>
        <strain evidence="7">R3-111a-1</strain>
    </source>
</reference>
<dbReference type="Proteomes" id="UP000006039">
    <property type="component" value="Unassembled WGS sequence"/>
</dbReference>
<dbReference type="FunFam" id="2.130.10.10:FF:000929">
    <property type="entry name" value="Ribosomal assembly complex component Ipi3"/>
    <property type="match status" value="1"/>
</dbReference>
<evidence type="ECO:0000256" key="4">
    <source>
        <dbReference type="ARBA" id="ARBA00022737"/>
    </source>
</evidence>
<accession>J3PE36</accession>
<comment type="function">
    <text evidence="1 5">Component of the RIX1 complex required for processing of ITS2 sequences from 35S pre-rRNA.</text>
</comment>
<reference evidence="8" key="4">
    <citation type="journal article" date="2015" name="G3 (Bethesda)">
        <title>Genome sequences of three phytopathogenic species of the Magnaporthaceae family of fungi.</title>
        <authorList>
            <person name="Okagaki L.H."/>
            <person name="Nunes C.C."/>
            <person name="Sailsbery J."/>
            <person name="Clay B."/>
            <person name="Brown D."/>
            <person name="John T."/>
            <person name="Oh Y."/>
            <person name="Young N."/>
            <person name="Fitzgerald M."/>
            <person name="Haas B.J."/>
            <person name="Zeng Q."/>
            <person name="Young S."/>
            <person name="Adiconis X."/>
            <person name="Fan L."/>
            <person name="Levin J.Z."/>
            <person name="Mitchell T.K."/>
            <person name="Okubara P.A."/>
            <person name="Farman M.L."/>
            <person name="Kohn L.M."/>
            <person name="Birren B."/>
            <person name="Ma L.-J."/>
            <person name="Dean R.A."/>
        </authorList>
    </citation>
    <scope>NUCLEOTIDE SEQUENCE</scope>
    <source>
        <strain evidence="8">R3-111a-1</strain>
    </source>
</reference>
<dbReference type="SUPFAM" id="SSF50978">
    <property type="entry name" value="WD40 repeat-like"/>
    <property type="match status" value="1"/>
</dbReference>
<dbReference type="InterPro" id="IPR045227">
    <property type="entry name" value="WDR18/Ipi3/RID3"/>
</dbReference>
<dbReference type="GO" id="GO:0120330">
    <property type="term" value="C:rixosome complex"/>
    <property type="evidence" value="ECO:0007669"/>
    <property type="project" value="UniProtKB-UniRule"/>
</dbReference>
<keyword evidence="9" id="KW-1185">Reference proteome</keyword>
<comment type="similarity">
    <text evidence="2 5">Belongs to the WD repeat IPI3/WDR18 family.</text>
</comment>
<sequence>MLSEEFVSAICGPPLTSNTSIAKDVGVYVHTLSPAYSVKGTFKKNSAPPNCLAVNESHVFAAQDGKAALHVYSRPRGNQEAYVPFPEKIRCVALAGDVLVLGTTEGRIMLWEYCTGRLVSTPPCHVQAVTCLATTAHHVLSGSDDSNVHVWSLASLLALDPASEHEPERTLSNHRAAVVALATDQPATSSSPPTSGGAAGALCVSAARDKTCVVWDVATGQALRTLLLPAAPLCAALDPCARALAVATDDGCLHLVELLGDPPLLGAHAPEAASTAVQVPASDPFGLAPLDAYGPAACLAVSHDGTVLLSGHAKGKVLQWSLATAAEGGSGPPPVELADLNAAVSNVAFVPPLPRTRSTVAPAVVKPAAANAAAAAGYSFTAQLEGDLGGGGGGDRQASRFDRLLATPGFGQEALEQAVLALEQQQQQQSTSGGGGGGGPSENEVNLQLQNEELLQIINEQRALYKQVLQKQAASES</sequence>
<keyword evidence="4" id="KW-0677">Repeat</keyword>
<evidence type="ECO:0000313" key="8">
    <source>
        <dbReference type="EnsemblFungi" id="EJT70736"/>
    </source>
</evidence>
<evidence type="ECO:0000256" key="6">
    <source>
        <dbReference type="SAM" id="MobiDB-lite"/>
    </source>
</evidence>
<evidence type="ECO:0000256" key="3">
    <source>
        <dbReference type="ARBA" id="ARBA00022574"/>
    </source>
</evidence>
<dbReference type="Gene3D" id="2.130.10.10">
    <property type="entry name" value="YVTN repeat-like/Quinoprotein amine dehydrogenase"/>
    <property type="match status" value="2"/>
</dbReference>
<protein>
    <recommendedName>
        <fullName evidence="5">Pre-rRNA-processing protein IPI3</fullName>
    </recommendedName>
</protein>
<dbReference type="PANTHER" id="PTHR18763">
    <property type="entry name" value="WD-REPEAT PROTEIN 18"/>
    <property type="match status" value="1"/>
</dbReference>
<evidence type="ECO:0000256" key="2">
    <source>
        <dbReference type="ARBA" id="ARBA00010143"/>
    </source>
</evidence>
<comment type="subcellular location">
    <subcellularLocation>
        <location evidence="5">Nucleus</location>
    </subcellularLocation>
</comment>
<dbReference type="HOGENOM" id="CLU_025946_0_0_1"/>
<dbReference type="InterPro" id="IPR001680">
    <property type="entry name" value="WD40_rpt"/>
</dbReference>
<dbReference type="STRING" id="644352.J3PE36"/>
<gene>
    <name evidence="8" type="primary">20352217</name>
    <name evidence="7" type="ORF">GGTG_11759</name>
</gene>
<evidence type="ECO:0000313" key="7">
    <source>
        <dbReference type="EMBL" id="EJT70736.1"/>
    </source>
</evidence>
<feature type="region of interest" description="Disordered" evidence="6">
    <location>
        <begin position="423"/>
        <end position="448"/>
    </location>
</feature>
<dbReference type="VEuPathDB" id="FungiDB:GGTG_11759"/>
<keyword evidence="5" id="KW-0698">rRNA processing</keyword>
<name>J3PE36_GAET3</name>
<proteinExistence type="inferred from homology"/>
<keyword evidence="3 5" id="KW-0853">WD repeat</keyword>
<evidence type="ECO:0000256" key="5">
    <source>
        <dbReference type="RuleBase" id="RU369067"/>
    </source>
</evidence>
<comment type="subunit">
    <text evidence="5">Component of the RIX1 complex, composed of IPI1, RIX1/IPI2 and IPI3 in a 1:2:2 stoichiometry. The complex interacts (via RIX1) with MDN1 (via its hexameric AAA ATPase ring) and the pre-60S ribosome particles.</text>
</comment>
<dbReference type="InterPro" id="IPR015943">
    <property type="entry name" value="WD40/YVTN_repeat-like_dom_sf"/>
</dbReference>
<dbReference type="AlphaFoldDB" id="J3PE36"/>
<dbReference type="GO" id="GO:0006364">
    <property type="term" value="P:rRNA processing"/>
    <property type="evidence" value="ECO:0007669"/>
    <property type="project" value="UniProtKB-UniRule"/>
</dbReference>
<organism evidence="7">
    <name type="scientific">Gaeumannomyces tritici (strain R3-111a-1)</name>
    <name type="common">Wheat and barley take-all root rot fungus</name>
    <name type="synonym">Gaeumannomyces graminis var. tritici</name>
    <dbReference type="NCBI Taxonomy" id="644352"/>
    <lineage>
        <taxon>Eukaryota</taxon>
        <taxon>Fungi</taxon>
        <taxon>Dikarya</taxon>
        <taxon>Ascomycota</taxon>
        <taxon>Pezizomycotina</taxon>
        <taxon>Sordariomycetes</taxon>
        <taxon>Sordariomycetidae</taxon>
        <taxon>Magnaporthales</taxon>
        <taxon>Magnaporthaceae</taxon>
        <taxon>Gaeumannomyces</taxon>
    </lineage>
</organism>
<dbReference type="GO" id="GO:0005656">
    <property type="term" value="C:nuclear pre-replicative complex"/>
    <property type="evidence" value="ECO:0007669"/>
    <property type="project" value="TreeGrafter"/>
</dbReference>
<reference evidence="7" key="2">
    <citation type="submission" date="2010-07" db="EMBL/GenBank/DDBJ databases">
        <authorList>
            <consortium name="The Broad Institute Genome Sequencing Platform"/>
            <consortium name="Broad Institute Genome Sequencing Center for Infectious Disease"/>
            <person name="Ma L.-J."/>
            <person name="Dead R."/>
            <person name="Young S."/>
            <person name="Zeng Q."/>
            <person name="Koehrsen M."/>
            <person name="Alvarado L."/>
            <person name="Berlin A."/>
            <person name="Chapman S.B."/>
            <person name="Chen Z."/>
            <person name="Freedman E."/>
            <person name="Gellesch M."/>
            <person name="Goldberg J."/>
            <person name="Griggs A."/>
            <person name="Gujja S."/>
            <person name="Heilman E.R."/>
            <person name="Heiman D."/>
            <person name="Hepburn T."/>
            <person name="Howarth C."/>
            <person name="Jen D."/>
            <person name="Larson L."/>
            <person name="Mehta T."/>
            <person name="Neiman D."/>
            <person name="Pearson M."/>
            <person name="Roberts A."/>
            <person name="Saif S."/>
            <person name="Shea T."/>
            <person name="Shenoy N."/>
            <person name="Sisk P."/>
            <person name="Stolte C."/>
            <person name="Sykes S."/>
            <person name="Walk T."/>
            <person name="White J."/>
            <person name="Yandava C."/>
            <person name="Haas B."/>
            <person name="Nusbaum C."/>
            <person name="Birren B."/>
        </authorList>
    </citation>
    <scope>NUCLEOTIDE SEQUENCE</scope>
    <source>
        <strain evidence="7">R3-111a-1</strain>
    </source>
</reference>
<dbReference type="RefSeq" id="XP_009227914.1">
    <property type="nucleotide sequence ID" value="XM_009229650.1"/>
</dbReference>
<reference evidence="8" key="5">
    <citation type="submission" date="2018-04" db="UniProtKB">
        <authorList>
            <consortium name="EnsemblFungi"/>
        </authorList>
    </citation>
    <scope>IDENTIFICATION</scope>
    <source>
        <strain evidence="8">R3-111a-1</strain>
    </source>
</reference>
<dbReference type="InterPro" id="IPR036322">
    <property type="entry name" value="WD40_repeat_dom_sf"/>
</dbReference>
<dbReference type="Pfam" id="PF00400">
    <property type="entry name" value="WD40"/>
    <property type="match status" value="1"/>
</dbReference>
<dbReference type="FunCoup" id="J3PE36">
    <property type="interactions" value="412"/>
</dbReference>
<evidence type="ECO:0000313" key="9">
    <source>
        <dbReference type="Proteomes" id="UP000006039"/>
    </source>
</evidence>
<dbReference type="EnsemblFungi" id="EJT70736">
    <property type="protein sequence ID" value="EJT70736"/>
    <property type="gene ID" value="GGTG_11759"/>
</dbReference>
<dbReference type="PANTHER" id="PTHR18763:SF0">
    <property type="entry name" value="WD REPEAT-CONTAINING PROTEIN 18"/>
    <property type="match status" value="1"/>
</dbReference>
<dbReference type="eggNOG" id="KOG0646">
    <property type="taxonomic scope" value="Eukaryota"/>
</dbReference>
<dbReference type="EMBL" id="GL385401">
    <property type="protein sequence ID" value="EJT70736.1"/>
    <property type="molecule type" value="Genomic_DNA"/>
</dbReference>
<dbReference type="OrthoDB" id="756370at2759"/>
<dbReference type="SMART" id="SM00320">
    <property type="entry name" value="WD40"/>
    <property type="match status" value="6"/>
</dbReference>
<dbReference type="GO" id="GO:0006261">
    <property type="term" value="P:DNA-templated DNA replication"/>
    <property type="evidence" value="ECO:0007669"/>
    <property type="project" value="TreeGrafter"/>
</dbReference>
<reference evidence="9" key="1">
    <citation type="submission" date="2010-07" db="EMBL/GenBank/DDBJ databases">
        <title>The genome sequence of Gaeumannomyces graminis var. tritici strain R3-111a-1.</title>
        <authorList>
            <consortium name="The Broad Institute Genome Sequencing Platform"/>
            <person name="Ma L.-J."/>
            <person name="Dead R."/>
            <person name="Young S."/>
            <person name="Zeng Q."/>
            <person name="Koehrsen M."/>
            <person name="Alvarado L."/>
            <person name="Berlin A."/>
            <person name="Chapman S.B."/>
            <person name="Chen Z."/>
            <person name="Freedman E."/>
            <person name="Gellesch M."/>
            <person name="Goldberg J."/>
            <person name="Griggs A."/>
            <person name="Gujja S."/>
            <person name="Heilman E.R."/>
            <person name="Heiman D."/>
            <person name="Hepburn T."/>
            <person name="Howarth C."/>
            <person name="Jen D."/>
            <person name="Larson L."/>
            <person name="Mehta T."/>
            <person name="Neiman D."/>
            <person name="Pearson M."/>
            <person name="Roberts A."/>
            <person name="Saif S."/>
            <person name="Shea T."/>
            <person name="Shenoy N."/>
            <person name="Sisk P."/>
            <person name="Stolte C."/>
            <person name="Sykes S."/>
            <person name="Walk T."/>
            <person name="White J."/>
            <person name="Yandava C."/>
            <person name="Haas B."/>
            <person name="Nusbaum C."/>
            <person name="Birren B."/>
        </authorList>
    </citation>
    <scope>NUCLEOTIDE SEQUENCE [LARGE SCALE GENOMIC DNA]</scope>
    <source>
        <strain evidence="9">R3-111a-1</strain>
    </source>
</reference>
<evidence type="ECO:0000256" key="1">
    <source>
        <dbReference type="ARBA" id="ARBA00002355"/>
    </source>
</evidence>
<dbReference type="GeneID" id="20352217"/>